<sequence length="46" mass="5903">MSKKRKYHLTKEEYELYRLSNYEWNTLNTKISFYPTRKKPQKYYFS</sequence>
<reference evidence="2 3" key="1">
    <citation type="submission" date="2018-06" db="EMBL/GenBank/DDBJ databases">
        <authorList>
            <consortium name="Pathogen Informatics"/>
            <person name="Doyle S."/>
        </authorList>
    </citation>
    <scope>NUCLEOTIDE SEQUENCE [LARGE SCALE GENOMIC DNA]</scope>
    <source>
        <strain evidence="2 3">NCTC8081</strain>
    </source>
</reference>
<dbReference type="EMBL" id="UAWO01000008">
    <property type="protein sequence ID" value="SQC85582.1"/>
    <property type="molecule type" value="Genomic_DNA"/>
</dbReference>
<name>A0A2X3IN58_CLOPF</name>
<proteinExistence type="predicted"/>
<accession>A0A2X3IN58</accession>
<gene>
    <name evidence="1" type="ORF">NCTC8081_03379</name>
    <name evidence="2" type="ORF">NCTC8081_03410</name>
</gene>
<dbReference type="RefSeq" id="WP_181465779.1">
    <property type="nucleotide sequence ID" value="NZ_CATNYA010000114.1"/>
</dbReference>
<evidence type="ECO:0000313" key="1">
    <source>
        <dbReference type="EMBL" id="SQC85582.1"/>
    </source>
</evidence>
<evidence type="ECO:0000313" key="2">
    <source>
        <dbReference type="EMBL" id="SQC85613.1"/>
    </source>
</evidence>
<dbReference type="AlphaFoldDB" id="A0A2X3IN58"/>
<dbReference type="Proteomes" id="UP000250234">
    <property type="component" value="Unassembled WGS sequence"/>
</dbReference>
<dbReference type="EMBL" id="UAWO01000009">
    <property type="protein sequence ID" value="SQC85613.1"/>
    <property type="molecule type" value="Genomic_DNA"/>
</dbReference>
<organism evidence="2 3">
    <name type="scientific">Clostridium perfringens</name>
    <dbReference type="NCBI Taxonomy" id="1502"/>
    <lineage>
        <taxon>Bacteria</taxon>
        <taxon>Bacillati</taxon>
        <taxon>Bacillota</taxon>
        <taxon>Clostridia</taxon>
        <taxon>Eubacteriales</taxon>
        <taxon>Clostridiaceae</taxon>
        <taxon>Clostridium</taxon>
    </lineage>
</organism>
<evidence type="ECO:0000313" key="3">
    <source>
        <dbReference type="Proteomes" id="UP000250234"/>
    </source>
</evidence>
<protein>
    <submittedName>
        <fullName evidence="2">Uncharacterized protein</fullName>
    </submittedName>
</protein>